<evidence type="ECO:0000259" key="1">
    <source>
        <dbReference type="Pfam" id="PF13657"/>
    </source>
</evidence>
<comment type="caution">
    <text evidence="2">The sequence shown here is derived from an EMBL/GenBank/DDBJ whole genome shotgun (WGS) entry which is preliminary data.</text>
</comment>
<keyword evidence="2" id="KW-0808">Transferase</keyword>
<dbReference type="InterPro" id="IPR017508">
    <property type="entry name" value="HipA_N1"/>
</dbReference>
<dbReference type="EMBL" id="QJHL01000001">
    <property type="protein sequence ID" value="PXY46522.1"/>
    <property type="molecule type" value="Genomic_DNA"/>
</dbReference>
<dbReference type="Proteomes" id="UP000247681">
    <property type="component" value="Unassembled WGS sequence"/>
</dbReference>
<dbReference type="GO" id="GO:0016301">
    <property type="term" value="F:kinase activity"/>
    <property type="evidence" value="ECO:0007669"/>
    <property type="project" value="UniProtKB-KW"/>
</dbReference>
<reference evidence="2 3" key="1">
    <citation type="submission" date="2018-05" db="EMBL/GenBank/DDBJ databases">
        <title>Flavobacterium sp. strain IMCC34758, incomplete genome.</title>
        <authorList>
            <person name="Joung Y."/>
        </authorList>
    </citation>
    <scope>NUCLEOTIDE SEQUENCE [LARGE SCALE GENOMIC DNA]</scope>
    <source>
        <strain evidence="2 3">IMCC34758</strain>
    </source>
</reference>
<dbReference type="OrthoDB" id="196808at2"/>
<dbReference type="Pfam" id="PF13657">
    <property type="entry name" value="Couple_hipA"/>
    <property type="match status" value="1"/>
</dbReference>
<dbReference type="AlphaFoldDB" id="A0A2V4C797"/>
<dbReference type="RefSeq" id="WP_110345530.1">
    <property type="nucleotide sequence ID" value="NZ_QJHL01000001.1"/>
</dbReference>
<dbReference type="NCBIfam" id="TIGR03071">
    <property type="entry name" value="couple_hipA"/>
    <property type="match status" value="1"/>
</dbReference>
<evidence type="ECO:0000313" key="2">
    <source>
        <dbReference type="EMBL" id="PXY46522.1"/>
    </source>
</evidence>
<evidence type="ECO:0000313" key="3">
    <source>
        <dbReference type="Proteomes" id="UP000247681"/>
    </source>
</evidence>
<feature type="domain" description="HipA N-terminal subdomain 1" evidence="1">
    <location>
        <begin position="6"/>
        <end position="102"/>
    </location>
</feature>
<keyword evidence="3" id="KW-1185">Reference proteome</keyword>
<keyword evidence="2" id="KW-0418">Kinase</keyword>
<proteinExistence type="predicted"/>
<gene>
    <name evidence="2" type="ORF">DMB68_04960</name>
</gene>
<protein>
    <submittedName>
        <fullName evidence="2">Phosphatidylinositol kinase</fullName>
    </submittedName>
</protein>
<organism evidence="2 3">
    <name type="scientific">Flavobacterium hydrophilum</name>
    <dbReference type="NCBI Taxonomy" id="2211445"/>
    <lineage>
        <taxon>Bacteria</taxon>
        <taxon>Pseudomonadati</taxon>
        <taxon>Bacteroidota</taxon>
        <taxon>Flavobacteriia</taxon>
        <taxon>Flavobacteriales</taxon>
        <taxon>Flavobacteriaceae</taxon>
        <taxon>Flavobacterium</taxon>
    </lineage>
</organism>
<accession>A0A2V4C797</accession>
<name>A0A2V4C797_9FLAO</name>
<sequence length="111" mass="12863">MARQAKIYFQDQLAGYLVEGDDGYSYSYDTKYLEKSNPKPVSLTLPISENTYHSKVLFPFFDGLIPEGWLLEIGEKHWKLNPRDRFELLINLCRDTIGAVSVHPMEAENYD</sequence>